<dbReference type="Proteomes" id="UP001469365">
    <property type="component" value="Unassembled WGS sequence"/>
</dbReference>
<dbReference type="Gene3D" id="3.40.190.10">
    <property type="entry name" value="Periplasmic binding protein-like II"/>
    <property type="match status" value="2"/>
</dbReference>
<evidence type="ECO:0000256" key="2">
    <source>
        <dbReference type="SAM" id="SignalP"/>
    </source>
</evidence>
<keyword evidence="2" id="KW-0732">Signal</keyword>
<dbReference type="InterPro" id="IPR050490">
    <property type="entry name" value="Bact_solute-bd_prot1"/>
</dbReference>
<reference evidence="3 4" key="1">
    <citation type="submission" date="2024-04" db="EMBL/GenBank/DDBJ databases">
        <title>draft genome sequnece of Paenibacillus filicis.</title>
        <authorList>
            <person name="Kim D.-U."/>
        </authorList>
    </citation>
    <scope>NUCLEOTIDE SEQUENCE [LARGE SCALE GENOMIC DNA]</scope>
    <source>
        <strain evidence="3 4">KACC14197</strain>
    </source>
</reference>
<feature type="compositionally biased region" description="Polar residues" evidence="1">
    <location>
        <begin position="30"/>
        <end position="43"/>
    </location>
</feature>
<keyword evidence="4" id="KW-1185">Reference proteome</keyword>
<feature type="signal peptide" evidence="2">
    <location>
        <begin position="1"/>
        <end position="26"/>
    </location>
</feature>
<dbReference type="PANTHER" id="PTHR43649:SF12">
    <property type="entry name" value="DIACETYLCHITOBIOSE BINDING PROTEIN DASA"/>
    <property type="match status" value="1"/>
</dbReference>
<dbReference type="PROSITE" id="PS51257">
    <property type="entry name" value="PROKAR_LIPOPROTEIN"/>
    <property type="match status" value="1"/>
</dbReference>
<dbReference type="RefSeq" id="WP_341418156.1">
    <property type="nucleotide sequence ID" value="NZ_JBBPCC010000018.1"/>
</dbReference>
<comment type="caution">
    <text evidence="3">The sequence shown here is derived from an EMBL/GenBank/DDBJ whole genome shotgun (WGS) entry which is preliminary data.</text>
</comment>
<protein>
    <submittedName>
        <fullName evidence="3">Extracellular solute-binding protein</fullName>
    </submittedName>
</protein>
<feature type="region of interest" description="Disordered" evidence="1">
    <location>
        <begin position="27"/>
        <end position="46"/>
    </location>
</feature>
<feature type="chain" id="PRO_5045609805" evidence="2">
    <location>
        <begin position="27"/>
        <end position="482"/>
    </location>
</feature>
<dbReference type="Pfam" id="PF01547">
    <property type="entry name" value="SBP_bac_1"/>
    <property type="match status" value="1"/>
</dbReference>
<dbReference type="InterPro" id="IPR006059">
    <property type="entry name" value="SBP"/>
</dbReference>
<evidence type="ECO:0000313" key="4">
    <source>
        <dbReference type="Proteomes" id="UP001469365"/>
    </source>
</evidence>
<sequence>MKLTHKKMFASAVAVTLLSSTLAACGGDTPSAQQPSDGSSPKANTEERTVRMMLNLVGGKKPDENPLFEKEIERLTKIKATIDKPASDFEQKLMAAIAGGEKYDLLQTTKGTMNKLIDQGALTPLDDMIKNSKVLSNPDVVPAFSWDTVKGEDGKIYGVTMKDEGGTLITVRNDWLKKLNLPDPKTLDDYYNVMKAFAEQDPDGNGKKDTYGLSLAGSGSAFDLQPFFSAAGLKQRYVKKDGKLDVPYSTDAAIPIYEWLHKLYKEGLLDPNFATNDTSKMRNMMLTDRAGMVVYWDGWVSGFNSNRKIKDPNTTFQVKGLPGIPGPDGKYILRRGDPDVWSIPVNAVHPKTAFEFIEFWHSPDGHILGSLGILNEDYTVKDGKYELTPAGKEHNGDHGAPGWHDKTFVNPLSKDVDPKSPEVEAVNIIKTHSTPEYSPPKQWPDAEKIINSYGLKAILGELPAADAVKQMRKELKDKKLID</sequence>
<dbReference type="SUPFAM" id="SSF53850">
    <property type="entry name" value="Periplasmic binding protein-like II"/>
    <property type="match status" value="1"/>
</dbReference>
<evidence type="ECO:0000313" key="3">
    <source>
        <dbReference type="EMBL" id="MEK8131015.1"/>
    </source>
</evidence>
<name>A0ABU9DQ73_9BACL</name>
<dbReference type="PANTHER" id="PTHR43649">
    <property type="entry name" value="ARABINOSE-BINDING PROTEIN-RELATED"/>
    <property type="match status" value="1"/>
</dbReference>
<gene>
    <name evidence="3" type="ORF">WMW72_24215</name>
</gene>
<proteinExistence type="predicted"/>
<organism evidence="3 4">
    <name type="scientific">Paenibacillus filicis</name>
    <dbReference type="NCBI Taxonomy" id="669464"/>
    <lineage>
        <taxon>Bacteria</taxon>
        <taxon>Bacillati</taxon>
        <taxon>Bacillota</taxon>
        <taxon>Bacilli</taxon>
        <taxon>Bacillales</taxon>
        <taxon>Paenibacillaceae</taxon>
        <taxon>Paenibacillus</taxon>
    </lineage>
</organism>
<dbReference type="EMBL" id="JBBPCC010000018">
    <property type="protein sequence ID" value="MEK8131015.1"/>
    <property type="molecule type" value="Genomic_DNA"/>
</dbReference>
<evidence type="ECO:0000256" key="1">
    <source>
        <dbReference type="SAM" id="MobiDB-lite"/>
    </source>
</evidence>
<accession>A0ABU9DQ73</accession>